<accession>A0A6A4PHG8</accession>
<dbReference type="AlphaFoldDB" id="A0A6A4PHG8"/>
<evidence type="ECO:0000313" key="1">
    <source>
        <dbReference type="EMBL" id="KAE9600949.1"/>
    </source>
</evidence>
<evidence type="ECO:0000313" key="2">
    <source>
        <dbReference type="Proteomes" id="UP000447434"/>
    </source>
</evidence>
<name>A0A6A4PHG8_LUPAL</name>
<organism evidence="1 2">
    <name type="scientific">Lupinus albus</name>
    <name type="common">White lupine</name>
    <name type="synonym">Lupinus termis</name>
    <dbReference type="NCBI Taxonomy" id="3870"/>
    <lineage>
        <taxon>Eukaryota</taxon>
        <taxon>Viridiplantae</taxon>
        <taxon>Streptophyta</taxon>
        <taxon>Embryophyta</taxon>
        <taxon>Tracheophyta</taxon>
        <taxon>Spermatophyta</taxon>
        <taxon>Magnoliopsida</taxon>
        <taxon>eudicotyledons</taxon>
        <taxon>Gunneridae</taxon>
        <taxon>Pentapetalae</taxon>
        <taxon>rosids</taxon>
        <taxon>fabids</taxon>
        <taxon>Fabales</taxon>
        <taxon>Fabaceae</taxon>
        <taxon>Papilionoideae</taxon>
        <taxon>50 kb inversion clade</taxon>
        <taxon>genistoids sensu lato</taxon>
        <taxon>core genistoids</taxon>
        <taxon>Genisteae</taxon>
        <taxon>Lupinus</taxon>
    </lineage>
</organism>
<reference evidence="2" key="1">
    <citation type="journal article" date="2020" name="Nat. Commun.">
        <title>Genome sequence of the cluster root forming white lupin.</title>
        <authorList>
            <person name="Hufnagel B."/>
            <person name="Marques A."/>
            <person name="Soriano A."/>
            <person name="Marques L."/>
            <person name="Divol F."/>
            <person name="Doumas P."/>
            <person name="Sallet E."/>
            <person name="Mancinotti D."/>
            <person name="Carrere S."/>
            <person name="Marande W."/>
            <person name="Arribat S."/>
            <person name="Keller J."/>
            <person name="Huneau C."/>
            <person name="Blein T."/>
            <person name="Aime D."/>
            <person name="Laguerre M."/>
            <person name="Taylor J."/>
            <person name="Schubert V."/>
            <person name="Nelson M."/>
            <person name="Geu-Flores F."/>
            <person name="Crespi M."/>
            <person name="Gallardo-Guerrero K."/>
            <person name="Delaux P.-M."/>
            <person name="Salse J."/>
            <person name="Berges H."/>
            <person name="Guyot R."/>
            <person name="Gouzy J."/>
            <person name="Peret B."/>
        </authorList>
    </citation>
    <scope>NUCLEOTIDE SEQUENCE [LARGE SCALE GENOMIC DNA]</scope>
    <source>
        <strain evidence="2">cv. Amiga</strain>
    </source>
</reference>
<dbReference type="Proteomes" id="UP000447434">
    <property type="component" value="Chromosome 13"/>
</dbReference>
<keyword evidence="2" id="KW-1185">Reference proteome</keyword>
<dbReference type="OrthoDB" id="1896044at2759"/>
<dbReference type="EMBL" id="WOCE01000013">
    <property type="protein sequence ID" value="KAE9600949.1"/>
    <property type="molecule type" value="Genomic_DNA"/>
</dbReference>
<comment type="caution">
    <text evidence="1">The sequence shown here is derived from an EMBL/GenBank/DDBJ whole genome shotgun (WGS) entry which is preliminary data.</text>
</comment>
<gene>
    <name evidence="1" type="ORF">Lalb_Chr13g0292461</name>
</gene>
<protein>
    <submittedName>
        <fullName evidence="1">Uncharacterized protein</fullName>
    </submittedName>
</protein>
<proteinExistence type="predicted"/>
<sequence>MNGQKVMLFFLKPWLTTKIRLDLLLIEDQLPFLFLRAFISGSGNIPSFLFLTFDYFANYNSCNLASDNIII</sequence>